<dbReference type="EMBL" id="FRBL01000004">
    <property type="protein sequence ID" value="SHL67022.1"/>
    <property type="molecule type" value="Genomic_DNA"/>
</dbReference>
<feature type="domain" description="WYL" evidence="1">
    <location>
        <begin position="154"/>
        <end position="222"/>
    </location>
</feature>
<evidence type="ECO:0000313" key="4">
    <source>
        <dbReference type="Proteomes" id="UP000184420"/>
    </source>
</evidence>
<dbReference type="Pfam" id="PF13280">
    <property type="entry name" value="WYL"/>
    <property type="match status" value="1"/>
</dbReference>
<gene>
    <name evidence="3" type="ORF">SAMN05444266_104341</name>
</gene>
<dbReference type="PANTHER" id="PTHR34580:SF9">
    <property type="entry name" value="SLL5097 PROTEIN"/>
    <property type="match status" value="1"/>
</dbReference>
<protein>
    <submittedName>
        <fullName evidence="3">Predicted DNA-binding transcriptional regulator YafY, contains an HTH and WYL domains</fullName>
    </submittedName>
</protein>
<dbReference type="RefSeq" id="WP_073081036.1">
    <property type="nucleotide sequence ID" value="NZ_FRBL01000004.1"/>
</dbReference>
<dbReference type="STRING" id="1419482.SAMN05444266_104341"/>
<dbReference type="PANTHER" id="PTHR34580">
    <property type="match status" value="1"/>
</dbReference>
<evidence type="ECO:0000313" key="3">
    <source>
        <dbReference type="EMBL" id="SHL67022.1"/>
    </source>
</evidence>
<accession>A0A1M7CIA7</accession>
<organism evidence="3 4">
    <name type="scientific">Chitinophaga jiangningensis</name>
    <dbReference type="NCBI Taxonomy" id="1419482"/>
    <lineage>
        <taxon>Bacteria</taxon>
        <taxon>Pseudomonadati</taxon>
        <taxon>Bacteroidota</taxon>
        <taxon>Chitinophagia</taxon>
        <taxon>Chitinophagales</taxon>
        <taxon>Chitinophagaceae</taxon>
        <taxon>Chitinophaga</taxon>
    </lineage>
</organism>
<name>A0A1M7CIA7_9BACT</name>
<keyword evidence="3" id="KW-0238">DNA-binding</keyword>
<dbReference type="Pfam" id="PF25583">
    <property type="entry name" value="WCX"/>
    <property type="match status" value="1"/>
</dbReference>
<dbReference type="GO" id="GO:0003677">
    <property type="term" value="F:DNA binding"/>
    <property type="evidence" value="ECO:0007669"/>
    <property type="project" value="UniProtKB-KW"/>
</dbReference>
<evidence type="ECO:0000259" key="2">
    <source>
        <dbReference type="Pfam" id="PF25583"/>
    </source>
</evidence>
<reference evidence="3 4" key="1">
    <citation type="submission" date="2016-11" db="EMBL/GenBank/DDBJ databases">
        <authorList>
            <person name="Jaros S."/>
            <person name="Januszkiewicz K."/>
            <person name="Wedrychowicz H."/>
        </authorList>
    </citation>
    <scope>NUCLEOTIDE SEQUENCE [LARGE SCALE GENOMIC DNA]</scope>
    <source>
        <strain evidence="3 4">DSM 27406</strain>
    </source>
</reference>
<dbReference type="InterPro" id="IPR051534">
    <property type="entry name" value="CBASS_pafABC_assoc_protein"/>
</dbReference>
<dbReference type="InterPro" id="IPR057727">
    <property type="entry name" value="WCX_dom"/>
</dbReference>
<keyword evidence="4" id="KW-1185">Reference proteome</keyword>
<dbReference type="InterPro" id="IPR026881">
    <property type="entry name" value="WYL_dom"/>
</dbReference>
<dbReference type="OrthoDB" id="43316at2"/>
<evidence type="ECO:0000259" key="1">
    <source>
        <dbReference type="Pfam" id="PF13280"/>
    </source>
</evidence>
<dbReference type="PROSITE" id="PS52050">
    <property type="entry name" value="WYL"/>
    <property type="match status" value="1"/>
</dbReference>
<feature type="domain" description="WCX" evidence="2">
    <location>
        <begin position="257"/>
        <end position="332"/>
    </location>
</feature>
<dbReference type="AlphaFoldDB" id="A0A1M7CIA7"/>
<proteinExistence type="predicted"/>
<dbReference type="Proteomes" id="UP000184420">
    <property type="component" value="Unassembled WGS sequence"/>
</dbReference>
<sequence length="338" mass="39264">MPVNRNALIRYKTIDACLRNRRRRWTLADLIEKVSDTLYDYEGMEKGISRRTIQADIQMMRSDKLGYNAPIIIVEKKYYMYEDPDYSITNIPLSDADLTRMTEAVEVLKQFKGFTHFEHLNGVVQKLEGHVYASGHDKQTIIDFEKNENLKGLEHLNTIYEAIVNGMVLEISYQSFKALEPTPLDLHGWWLKEFKNRWFVVGAKGRNEEPTTLALDRIVAVKANKEKLYYPNESDYTPQTYYQHVIGPTVMKLRPNRVRIAVTGEHVPYVATKPLHPSQRIIEMAQDRMIIELLVITNLELEREILGFGNGMEVLEPARLRNRIAEKTRKAADLYSTE</sequence>